<dbReference type="AlphaFoldDB" id="A0A7C3ZKY3"/>
<dbReference type="EMBL" id="DSPX01000149">
    <property type="protein sequence ID" value="HGG01843.1"/>
    <property type="molecule type" value="Genomic_DNA"/>
</dbReference>
<name>A0A7C3ZKY3_9CYAN</name>
<organism evidence="2">
    <name type="scientific">Planktothricoides sp. SpSt-374</name>
    <dbReference type="NCBI Taxonomy" id="2282167"/>
    <lineage>
        <taxon>Bacteria</taxon>
        <taxon>Bacillati</taxon>
        <taxon>Cyanobacteriota</taxon>
        <taxon>Cyanophyceae</taxon>
        <taxon>Oscillatoriophycideae</taxon>
        <taxon>Oscillatoriales</taxon>
        <taxon>Oscillatoriaceae</taxon>
        <taxon>Planktothricoides</taxon>
    </lineage>
</organism>
<comment type="caution">
    <text evidence="2">The sequence shown here is derived from an EMBL/GenBank/DDBJ whole genome shotgun (WGS) entry which is preliminary data.</text>
</comment>
<reference evidence="2" key="1">
    <citation type="journal article" date="2020" name="mSystems">
        <title>Genome- and Community-Level Interaction Insights into Carbon Utilization and Element Cycling Functions of Hydrothermarchaeota in Hydrothermal Sediment.</title>
        <authorList>
            <person name="Zhou Z."/>
            <person name="Liu Y."/>
            <person name="Xu W."/>
            <person name="Pan J."/>
            <person name="Luo Z.H."/>
            <person name="Li M."/>
        </authorList>
    </citation>
    <scope>NUCLEOTIDE SEQUENCE [LARGE SCALE GENOMIC DNA]</scope>
    <source>
        <strain evidence="2">SpSt-374</strain>
    </source>
</reference>
<protein>
    <submittedName>
        <fullName evidence="2">Uncharacterized protein</fullName>
    </submittedName>
</protein>
<sequence length="233" mass="25781">MKRFAALGWALPMILHFTGLPVLAAGTRQPAKAVFSQTEPVVTNPNNVRRGVSIDLVAPKHRPDALVRLSDRGTTVSPQEGGWGPDATVISQTKQLNRDYALAAPLPELGRTTVVSVLDRLDRSLMFAPCPGNSKLFEFAESTNLLVQICIDDTKNNGPVYWMGYGKDGRGSLTVKSNENFEFWNGGTYYSLERRGKGENSYIIIGNSDGNLRAEAILYYYYPCLGEEECLEW</sequence>
<keyword evidence="1" id="KW-0732">Signal</keyword>
<feature type="signal peptide" evidence="1">
    <location>
        <begin position="1"/>
        <end position="24"/>
    </location>
</feature>
<accession>A0A7C3ZKY3</accession>
<proteinExistence type="predicted"/>
<evidence type="ECO:0000313" key="2">
    <source>
        <dbReference type="EMBL" id="HGG01843.1"/>
    </source>
</evidence>
<gene>
    <name evidence="2" type="ORF">ENR15_14655</name>
</gene>
<evidence type="ECO:0000256" key="1">
    <source>
        <dbReference type="SAM" id="SignalP"/>
    </source>
</evidence>
<feature type="chain" id="PRO_5027624178" evidence="1">
    <location>
        <begin position="25"/>
        <end position="233"/>
    </location>
</feature>